<dbReference type="EMBL" id="WNTK01000149">
    <property type="protein sequence ID" value="KAG9471404.1"/>
    <property type="molecule type" value="Genomic_DNA"/>
</dbReference>
<sequence>MEVVKPPESEFVKLLQVRFQQLPSYDQKFFQYGSVLIGLSASTSGLLCNQAFRQVMKIRRGFLFSSIIVTGIPLFQLTVLYQFAIPKAIMAGKMTCPLCNTVRGTCVGAIAGGLGSASLAALMSTLYFIKYDKKLLPTDLFRFSINLYKPALMKLKYFFFFQALFSMAVSVHYYTIYEKMLMKPSLPKQEDERQEE</sequence>
<feature type="transmembrane region" description="Helical" evidence="6">
    <location>
        <begin position="157"/>
        <end position="176"/>
    </location>
</feature>
<dbReference type="Proteomes" id="UP000770717">
    <property type="component" value="Unassembled WGS sequence"/>
</dbReference>
<evidence type="ECO:0000313" key="7">
    <source>
        <dbReference type="EMBL" id="KAG9471404.1"/>
    </source>
</evidence>
<evidence type="ECO:0000256" key="2">
    <source>
        <dbReference type="ARBA" id="ARBA00022692"/>
    </source>
</evidence>
<feature type="transmembrane region" description="Helical" evidence="6">
    <location>
        <begin position="107"/>
        <end position="129"/>
    </location>
</feature>
<comment type="caution">
    <text evidence="7">The sequence shown here is derived from an EMBL/GenBank/DDBJ whole genome shotgun (WGS) entry which is preliminary data.</text>
</comment>
<evidence type="ECO:0008006" key="9">
    <source>
        <dbReference type="Google" id="ProtNLM"/>
    </source>
</evidence>
<reference evidence="7" key="1">
    <citation type="thesis" date="2020" institute="ProQuest LLC" country="789 East Eisenhower Parkway, Ann Arbor, MI, USA">
        <title>Comparative Genomics and Chromosome Evolution.</title>
        <authorList>
            <person name="Mudd A.B."/>
        </authorList>
    </citation>
    <scope>NUCLEOTIDE SEQUENCE</scope>
    <source>
        <strain evidence="7">HN-11 Male</strain>
        <tissue evidence="7">Kidney and liver</tissue>
    </source>
</reference>
<proteinExistence type="predicted"/>
<keyword evidence="8" id="KW-1185">Reference proteome</keyword>
<dbReference type="EMBL" id="WNTK01000149">
    <property type="protein sequence ID" value="KAG9471403.1"/>
    <property type="molecule type" value="Genomic_DNA"/>
</dbReference>
<name>A0A8J6EMA8_ELECQ</name>
<dbReference type="Pfam" id="PF07114">
    <property type="entry name" value="TMEM126"/>
    <property type="match status" value="1"/>
</dbReference>
<gene>
    <name evidence="7" type="ORF">GDO78_014910</name>
</gene>
<keyword evidence="3 6" id="KW-1133">Transmembrane helix</keyword>
<feature type="transmembrane region" description="Helical" evidence="6">
    <location>
        <begin position="29"/>
        <end position="49"/>
    </location>
</feature>
<dbReference type="GO" id="GO:0031966">
    <property type="term" value="C:mitochondrial membrane"/>
    <property type="evidence" value="ECO:0007669"/>
    <property type="project" value="UniProtKB-SubCell"/>
</dbReference>
<protein>
    <recommendedName>
        <fullName evidence="9">Transmembrane protein 126A</fullName>
    </recommendedName>
</protein>
<dbReference type="GO" id="GO:0032981">
    <property type="term" value="P:mitochondrial respiratory chain complex I assembly"/>
    <property type="evidence" value="ECO:0007669"/>
    <property type="project" value="TreeGrafter"/>
</dbReference>
<evidence type="ECO:0000256" key="6">
    <source>
        <dbReference type="SAM" id="Phobius"/>
    </source>
</evidence>
<evidence type="ECO:0000256" key="5">
    <source>
        <dbReference type="ARBA" id="ARBA00023136"/>
    </source>
</evidence>
<dbReference type="PANTHER" id="PTHR16296">
    <property type="entry name" value="UNCHARACTERIZED HYPOTHALAMUS PROTEIN HT007"/>
    <property type="match status" value="1"/>
</dbReference>
<evidence type="ECO:0000256" key="1">
    <source>
        <dbReference type="ARBA" id="ARBA00004225"/>
    </source>
</evidence>
<dbReference type="OrthoDB" id="6234762at2759"/>
<dbReference type="PANTHER" id="PTHR16296:SF2">
    <property type="entry name" value="TRANSMEMBRANE PROTEIN 126A"/>
    <property type="match status" value="1"/>
</dbReference>
<keyword evidence="2 6" id="KW-0812">Transmembrane</keyword>
<organism evidence="7 8">
    <name type="scientific">Eleutherodactylus coqui</name>
    <name type="common">Puerto Rican coqui</name>
    <dbReference type="NCBI Taxonomy" id="57060"/>
    <lineage>
        <taxon>Eukaryota</taxon>
        <taxon>Metazoa</taxon>
        <taxon>Chordata</taxon>
        <taxon>Craniata</taxon>
        <taxon>Vertebrata</taxon>
        <taxon>Euteleostomi</taxon>
        <taxon>Amphibia</taxon>
        <taxon>Batrachia</taxon>
        <taxon>Anura</taxon>
        <taxon>Neobatrachia</taxon>
        <taxon>Hyloidea</taxon>
        <taxon>Eleutherodactylidae</taxon>
        <taxon>Eleutherodactylinae</taxon>
        <taxon>Eleutherodactylus</taxon>
        <taxon>Eleutherodactylus</taxon>
    </lineage>
</organism>
<accession>A0A8J6EMA8</accession>
<feature type="transmembrane region" description="Helical" evidence="6">
    <location>
        <begin position="61"/>
        <end position="84"/>
    </location>
</feature>
<evidence type="ECO:0000256" key="3">
    <source>
        <dbReference type="ARBA" id="ARBA00022989"/>
    </source>
</evidence>
<dbReference type="InterPro" id="IPR009801">
    <property type="entry name" value="TMEM126"/>
</dbReference>
<comment type="subcellular location">
    <subcellularLocation>
        <location evidence="1">Mitochondrion membrane</location>
        <topology evidence="1">Multi-pass membrane protein</topology>
    </subcellularLocation>
</comment>
<keyword evidence="4" id="KW-0496">Mitochondrion</keyword>
<dbReference type="AlphaFoldDB" id="A0A8J6EMA8"/>
<evidence type="ECO:0000313" key="8">
    <source>
        <dbReference type="Proteomes" id="UP000770717"/>
    </source>
</evidence>
<evidence type="ECO:0000256" key="4">
    <source>
        <dbReference type="ARBA" id="ARBA00023128"/>
    </source>
</evidence>
<keyword evidence="5 6" id="KW-0472">Membrane</keyword>